<dbReference type="EMBL" id="AP022612">
    <property type="protein sequence ID" value="BBZ34500.1"/>
    <property type="molecule type" value="Genomic_DNA"/>
</dbReference>
<dbReference type="AlphaFoldDB" id="A0A7I7XYS1"/>
<dbReference type="Pfam" id="PF14032">
    <property type="entry name" value="PknH_C"/>
    <property type="match status" value="1"/>
</dbReference>
<dbReference type="Proteomes" id="UP000466931">
    <property type="component" value="Chromosome"/>
</dbReference>
<dbReference type="OrthoDB" id="4374883at2"/>
<sequence>MIATRRVIAALATGIVAATAALAGPATAAPQPPIPALTHGTHLENVLVGAGPLSRLIGVDGMHVVGTSTTLLDRTPTVEPARCVGAFEPGHRTAYAAAQPDDVVRAIVADGKPGRAVHSVNQTVVRVADRRAARDLVSAATADWARCSEQAVTSTPRPGRLDEWQLHPVHLRADGTILVQLQTSARATCERAMTATEAQEGAIIVDVMSCDKSGEDPAGQAERIAMTIVDNVGRAH</sequence>
<dbReference type="InterPro" id="IPR026954">
    <property type="entry name" value="PknH-like_Extracell"/>
</dbReference>
<dbReference type="Gene3D" id="3.40.1000.70">
    <property type="entry name" value="PknH-like extracellular domain"/>
    <property type="match status" value="1"/>
</dbReference>
<evidence type="ECO:0000313" key="1">
    <source>
        <dbReference type="EMBL" id="BBZ34500.1"/>
    </source>
</evidence>
<proteinExistence type="predicted"/>
<organism evidence="1 2">
    <name type="scientific">Mycolicibacterium confluentis</name>
    <dbReference type="NCBI Taxonomy" id="28047"/>
    <lineage>
        <taxon>Bacteria</taxon>
        <taxon>Bacillati</taxon>
        <taxon>Actinomycetota</taxon>
        <taxon>Actinomycetes</taxon>
        <taxon>Mycobacteriales</taxon>
        <taxon>Mycobacteriaceae</taxon>
        <taxon>Mycolicibacterium</taxon>
    </lineage>
</organism>
<keyword evidence="2" id="KW-1185">Reference proteome</keyword>
<accession>A0A7I7XYS1</accession>
<reference evidence="1" key="2">
    <citation type="submission" date="2020-02" db="EMBL/GenBank/DDBJ databases">
        <authorList>
            <person name="Matsumoto Y."/>
            <person name="Motooka D."/>
            <person name="Nakamura S."/>
        </authorList>
    </citation>
    <scope>NUCLEOTIDE SEQUENCE</scope>
    <source>
        <strain evidence="1">JCM 13671</strain>
    </source>
</reference>
<gene>
    <name evidence="1" type="ORF">MCNF_31050</name>
</gene>
<protein>
    <submittedName>
        <fullName evidence="1">Uncharacterized protein</fullName>
    </submittedName>
</protein>
<evidence type="ECO:0000313" key="2">
    <source>
        <dbReference type="Proteomes" id="UP000466931"/>
    </source>
</evidence>
<dbReference type="InterPro" id="IPR038232">
    <property type="entry name" value="PknH-like_Extracell_sf"/>
</dbReference>
<name>A0A7I7XYS1_9MYCO</name>
<dbReference type="RefSeq" id="WP_085147994.1">
    <property type="nucleotide sequence ID" value="NZ_AP022612.1"/>
</dbReference>
<reference evidence="1" key="1">
    <citation type="journal article" date="2019" name="Emerg. Microbes Infect.">
        <title>Comprehensive subspecies identification of 175 nontuberculous mycobacteria species based on 7547 genomic profiles.</title>
        <authorList>
            <person name="Matsumoto Y."/>
            <person name="Kinjo T."/>
            <person name="Motooka D."/>
            <person name="Nabeya D."/>
            <person name="Jung N."/>
            <person name="Uechi K."/>
            <person name="Horii T."/>
            <person name="Iida T."/>
            <person name="Fujita J."/>
            <person name="Nakamura S."/>
        </authorList>
    </citation>
    <scope>NUCLEOTIDE SEQUENCE [LARGE SCALE GENOMIC DNA]</scope>
    <source>
        <strain evidence="1">JCM 13671</strain>
    </source>
</reference>